<gene>
    <name evidence="2" type="ORF">COU11_01435</name>
</gene>
<dbReference type="InterPro" id="IPR011335">
    <property type="entry name" value="Restrct_endonuc-II-like"/>
</dbReference>
<reference evidence="3" key="1">
    <citation type="submission" date="2017-09" db="EMBL/GenBank/DDBJ databases">
        <title>Depth-based differentiation of microbial function through sediment-hosted aquifers and enrichment of novel symbionts in the deep terrestrial subsurface.</title>
        <authorList>
            <person name="Probst A.J."/>
            <person name="Ladd B."/>
            <person name="Jarett J.K."/>
            <person name="Geller-Mcgrath D.E."/>
            <person name="Sieber C.M.K."/>
            <person name="Emerson J.B."/>
            <person name="Anantharaman K."/>
            <person name="Thomas B.C."/>
            <person name="Malmstrom R."/>
            <person name="Stieglmeier M."/>
            <person name="Klingl A."/>
            <person name="Woyke T."/>
            <person name="Ryan C.M."/>
            <person name="Banfield J.F."/>
        </authorList>
    </citation>
    <scope>NUCLEOTIDE SEQUENCE [LARGE SCALE GENOMIC DNA]</scope>
</reference>
<protein>
    <recommendedName>
        <fullName evidence="1">DUF559 domain-containing protein</fullName>
    </recommendedName>
</protein>
<feature type="domain" description="DUF559" evidence="1">
    <location>
        <begin position="9"/>
        <end position="113"/>
    </location>
</feature>
<name>A0A2H0ULF6_9BACT</name>
<dbReference type="EMBL" id="PFBD01000013">
    <property type="protein sequence ID" value="PIR87249.1"/>
    <property type="molecule type" value="Genomic_DNA"/>
</dbReference>
<evidence type="ECO:0000313" key="3">
    <source>
        <dbReference type="Proteomes" id="UP000229526"/>
    </source>
</evidence>
<dbReference type="PANTHER" id="PTHR38590:SF1">
    <property type="entry name" value="BLL0828 PROTEIN"/>
    <property type="match status" value="1"/>
</dbReference>
<evidence type="ECO:0000259" key="1">
    <source>
        <dbReference type="Pfam" id="PF04480"/>
    </source>
</evidence>
<dbReference type="SUPFAM" id="SSF52980">
    <property type="entry name" value="Restriction endonuclease-like"/>
    <property type="match status" value="1"/>
</dbReference>
<dbReference type="AlphaFoldDB" id="A0A2H0ULF6"/>
<dbReference type="Gene3D" id="3.40.960.10">
    <property type="entry name" value="VSR Endonuclease"/>
    <property type="match status" value="1"/>
</dbReference>
<accession>A0A2H0ULF6</accession>
<proteinExistence type="predicted"/>
<dbReference type="CDD" id="cd01038">
    <property type="entry name" value="Endonuclease_DUF559"/>
    <property type="match status" value="1"/>
</dbReference>
<dbReference type="PANTHER" id="PTHR38590">
    <property type="entry name" value="BLL0828 PROTEIN"/>
    <property type="match status" value="1"/>
</dbReference>
<dbReference type="Pfam" id="PF04480">
    <property type="entry name" value="DUF559"/>
    <property type="match status" value="1"/>
</dbReference>
<sequence>MKLHYGENLKPLARNLRKSGNLSEVILWNELKQDKLGYRFLRQRPIDRYIVDFYCGELNLAIEIDGAASHDTKIEKDVERQKNLESLGVRVLRFNDKDVRYNLAGVIQSIKSEIL</sequence>
<evidence type="ECO:0000313" key="2">
    <source>
        <dbReference type="EMBL" id="PIR87249.1"/>
    </source>
</evidence>
<dbReference type="InterPro" id="IPR047216">
    <property type="entry name" value="Endonuclease_DUF559_bact"/>
</dbReference>
<dbReference type="Proteomes" id="UP000229526">
    <property type="component" value="Unassembled WGS sequence"/>
</dbReference>
<organism evidence="2 3">
    <name type="scientific">Candidatus Harrisonbacteria bacterium CG10_big_fil_rev_8_21_14_0_10_49_15</name>
    <dbReference type="NCBI Taxonomy" id="1974587"/>
    <lineage>
        <taxon>Bacteria</taxon>
        <taxon>Candidatus Harrisoniibacteriota</taxon>
    </lineage>
</organism>
<comment type="caution">
    <text evidence="2">The sequence shown here is derived from an EMBL/GenBank/DDBJ whole genome shotgun (WGS) entry which is preliminary data.</text>
</comment>
<dbReference type="InterPro" id="IPR007569">
    <property type="entry name" value="DUF559"/>
</dbReference>